<reference evidence="3" key="1">
    <citation type="submission" date="2016-04" db="UniProtKB">
        <authorList>
            <consortium name="WormBaseParasite"/>
        </authorList>
    </citation>
    <scope>IDENTIFICATION</scope>
</reference>
<dbReference type="Proteomes" id="UP000274429">
    <property type="component" value="Unassembled WGS sequence"/>
</dbReference>
<dbReference type="STRING" id="6205.A0A158RFB2"/>
<sequence length="126" mass="13828">MTDPATSLNRQGTKHLLNRIYTTIAPLCIEKSVASNDTSAQLVTTQASEILLGWLTYILDPTNCGRLTVSGLKVALSTLATGRPIDKFTLPDCNTILVQVHISPLLDETPSPVSRFGRREGQYQRM</sequence>
<name>A0A158RFB2_HYDTA</name>
<gene>
    <name evidence="1" type="ORF">TTAC_LOCUS9389</name>
</gene>
<dbReference type="AlphaFoldDB" id="A0A158RFB2"/>
<dbReference type="OrthoDB" id="6019271at2759"/>
<evidence type="ECO:0000313" key="2">
    <source>
        <dbReference type="Proteomes" id="UP000274429"/>
    </source>
</evidence>
<reference evidence="1 2" key="2">
    <citation type="submission" date="2018-11" db="EMBL/GenBank/DDBJ databases">
        <authorList>
            <consortium name="Pathogen Informatics"/>
        </authorList>
    </citation>
    <scope>NUCLEOTIDE SEQUENCE [LARGE SCALE GENOMIC DNA]</scope>
</reference>
<accession>A0A158RFB2</accession>
<proteinExistence type="predicted"/>
<evidence type="ECO:0000313" key="3">
    <source>
        <dbReference type="WBParaSite" id="TTAC_0000940401-mRNA-1"/>
    </source>
</evidence>
<organism evidence="3">
    <name type="scientific">Hydatigena taeniaeformis</name>
    <name type="common">Feline tapeworm</name>
    <name type="synonym">Taenia taeniaeformis</name>
    <dbReference type="NCBI Taxonomy" id="6205"/>
    <lineage>
        <taxon>Eukaryota</taxon>
        <taxon>Metazoa</taxon>
        <taxon>Spiralia</taxon>
        <taxon>Lophotrochozoa</taxon>
        <taxon>Platyhelminthes</taxon>
        <taxon>Cestoda</taxon>
        <taxon>Eucestoda</taxon>
        <taxon>Cyclophyllidea</taxon>
        <taxon>Taeniidae</taxon>
        <taxon>Hydatigera</taxon>
    </lineage>
</organism>
<evidence type="ECO:0000313" key="1">
    <source>
        <dbReference type="EMBL" id="VDM34172.1"/>
    </source>
</evidence>
<keyword evidence="2" id="KW-1185">Reference proteome</keyword>
<dbReference type="EMBL" id="UYWX01020793">
    <property type="protein sequence ID" value="VDM34172.1"/>
    <property type="molecule type" value="Genomic_DNA"/>
</dbReference>
<protein>
    <submittedName>
        <fullName evidence="3">EF-hand_2 domain-containing protein</fullName>
    </submittedName>
</protein>
<dbReference type="WBParaSite" id="TTAC_0000940401-mRNA-1">
    <property type="protein sequence ID" value="TTAC_0000940401-mRNA-1"/>
    <property type="gene ID" value="TTAC_0000940401"/>
</dbReference>